<dbReference type="Pfam" id="PF12802">
    <property type="entry name" value="MarR_2"/>
    <property type="match status" value="1"/>
</dbReference>
<evidence type="ECO:0000313" key="5">
    <source>
        <dbReference type="EMBL" id="MBW3096402.1"/>
    </source>
</evidence>
<sequence>MRDSDDKTSAGGRPEDISRVEYGLTRMVRLLEALARQRDDPLDRAHYLMLRHLEKGLIRIGDLSEVLALDATTVTRQVTAMEERGLVVRRVNELDRRSALVERTEKGAELVEDMRKSRIQRLDELLADWPEHDVTLFAAALERFDTYLYAELRAYREGTAG</sequence>
<dbReference type="InterPro" id="IPR023187">
    <property type="entry name" value="Tscrpt_reg_MarR-type_CS"/>
</dbReference>
<dbReference type="PROSITE" id="PS01117">
    <property type="entry name" value="HTH_MARR_1"/>
    <property type="match status" value="1"/>
</dbReference>
<keyword evidence="3" id="KW-0804">Transcription</keyword>
<accession>A0ABS6WLW0</accession>
<comment type="caution">
    <text evidence="5">The sequence shown here is derived from an EMBL/GenBank/DDBJ whole genome shotgun (WGS) entry which is preliminary data.</text>
</comment>
<protein>
    <submittedName>
        <fullName evidence="5">MarR family transcriptional regulator</fullName>
    </submittedName>
</protein>
<dbReference type="PANTHER" id="PTHR33164:SF57">
    <property type="entry name" value="MARR-FAMILY TRANSCRIPTIONAL REGULATOR"/>
    <property type="match status" value="1"/>
</dbReference>
<evidence type="ECO:0000313" key="6">
    <source>
        <dbReference type="Proteomes" id="UP001430804"/>
    </source>
</evidence>
<dbReference type="SMART" id="SM00347">
    <property type="entry name" value="HTH_MARR"/>
    <property type="match status" value="1"/>
</dbReference>
<organism evidence="5 6">
    <name type="scientific">Pseudohoeflea coraliihabitans</name>
    <dbReference type="NCBI Taxonomy" id="2860393"/>
    <lineage>
        <taxon>Bacteria</taxon>
        <taxon>Pseudomonadati</taxon>
        <taxon>Pseudomonadota</taxon>
        <taxon>Alphaproteobacteria</taxon>
        <taxon>Hyphomicrobiales</taxon>
        <taxon>Rhizobiaceae</taxon>
        <taxon>Pseudohoeflea</taxon>
    </lineage>
</organism>
<evidence type="ECO:0000259" key="4">
    <source>
        <dbReference type="PROSITE" id="PS50995"/>
    </source>
</evidence>
<dbReference type="Proteomes" id="UP001430804">
    <property type="component" value="Unassembled WGS sequence"/>
</dbReference>
<reference evidence="5" key="1">
    <citation type="submission" date="2021-07" db="EMBL/GenBank/DDBJ databases">
        <title>Pseudohoeflea marina sp. nov. a polyhydroxyalcanoate-producing bacterium.</title>
        <authorList>
            <person name="Zheng W."/>
            <person name="Yu S."/>
            <person name="Huang Y."/>
        </authorList>
    </citation>
    <scope>NUCLEOTIDE SEQUENCE</scope>
    <source>
        <strain evidence="5">DP4N28-3</strain>
    </source>
</reference>
<gene>
    <name evidence="5" type="ORF">KY465_03810</name>
</gene>
<dbReference type="InterPro" id="IPR039422">
    <property type="entry name" value="MarR/SlyA-like"/>
</dbReference>
<dbReference type="EMBL" id="JAHWQX010000001">
    <property type="protein sequence ID" value="MBW3096402.1"/>
    <property type="molecule type" value="Genomic_DNA"/>
</dbReference>
<keyword evidence="2" id="KW-0238">DNA-binding</keyword>
<feature type="domain" description="HTH marR-type" evidence="4">
    <location>
        <begin position="17"/>
        <end position="146"/>
    </location>
</feature>
<evidence type="ECO:0000256" key="1">
    <source>
        <dbReference type="ARBA" id="ARBA00023015"/>
    </source>
</evidence>
<keyword evidence="1" id="KW-0805">Transcription regulation</keyword>
<dbReference type="PROSITE" id="PS50995">
    <property type="entry name" value="HTH_MARR_2"/>
    <property type="match status" value="1"/>
</dbReference>
<dbReference type="PANTHER" id="PTHR33164">
    <property type="entry name" value="TRANSCRIPTIONAL REGULATOR, MARR FAMILY"/>
    <property type="match status" value="1"/>
</dbReference>
<dbReference type="RefSeq" id="WP_219200060.1">
    <property type="nucleotide sequence ID" value="NZ_JAHWQX010000001.1"/>
</dbReference>
<dbReference type="InterPro" id="IPR000835">
    <property type="entry name" value="HTH_MarR-typ"/>
</dbReference>
<evidence type="ECO:0000256" key="2">
    <source>
        <dbReference type="ARBA" id="ARBA00023125"/>
    </source>
</evidence>
<proteinExistence type="predicted"/>
<evidence type="ECO:0000256" key="3">
    <source>
        <dbReference type="ARBA" id="ARBA00023163"/>
    </source>
</evidence>
<keyword evidence="6" id="KW-1185">Reference proteome</keyword>
<name>A0ABS6WLW0_9HYPH</name>